<dbReference type="AlphaFoldDB" id="A0A5C4XSW6"/>
<evidence type="ECO:0000313" key="3">
    <source>
        <dbReference type="Proteomes" id="UP000311605"/>
    </source>
</evidence>
<evidence type="ECO:0000256" key="1">
    <source>
        <dbReference type="SAM" id="MobiDB-lite"/>
    </source>
</evidence>
<evidence type="ECO:0000313" key="2">
    <source>
        <dbReference type="EMBL" id="TNM66418.1"/>
    </source>
</evidence>
<gene>
    <name evidence="2" type="ORF">FHP24_09510</name>
</gene>
<dbReference type="Proteomes" id="UP000311605">
    <property type="component" value="Unassembled WGS sequence"/>
</dbReference>
<keyword evidence="3" id="KW-1185">Reference proteome</keyword>
<protein>
    <submittedName>
        <fullName evidence="2">Uncharacterized protein</fullName>
    </submittedName>
</protein>
<dbReference type="OrthoDB" id="7917227at2"/>
<dbReference type="EMBL" id="VDMN01000001">
    <property type="protein sequence ID" value="TNM66418.1"/>
    <property type="molecule type" value="Genomic_DNA"/>
</dbReference>
<reference evidence="2 3" key="1">
    <citation type="submission" date="2019-06" db="EMBL/GenBank/DDBJ databases">
        <title>The draft genome of Rhizobium smilacinae PTYR-5.</title>
        <authorList>
            <person name="Liu L."/>
            <person name="Li L."/>
            <person name="Zhang X."/>
        </authorList>
    </citation>
    <scope>NUCLEOTIDE SEQUENCE [LARGE SCALE GENOMIC DNA]</scope>
    <source>
        <strain evidence="2 3">PTYR-5</strain>
    </source>
</reference>
<organism evidence="2 3">
    <name type="scientific">Aliirhizobium smilacinae</name>
    <dbReference type="NCBI Taxonomy" id="1395944"/>
    <lineage>
        <taxon>Bacteria</taxon>
        <taxon>Pseudomonadati</taxon>
        <taxon>Pseudomonadota</taxon>
        <taxon>Alphaproteobacteria</taxon>
        <taxon>Hyphomicrobiales</taxon>
        <taxon>Rhizobiaceae</taxon>
        <taxon>Aliirhizobium</taxon>
    </lineage>
</organism>
<accession>A0A5C4XSW6</accession>
<feature type="compositionally biased region" description="Basic residues" evidence="1">
    <location>
        <begin position="61"/>
        <end position="72"/>
    </location>
</feature>
<comment type="caution">
    <text evidence="2">The sequence shown here is derived from an EMBL/GenBank/DDBJ whole genome shotgun (WGS) entry which is preliminary data.</text>
</comment>
<sequence length="72" mass="7960">MTAIKEETSTPTKLSAREKAAVTNEAARAIIAAEVTSREEKTERLRLLRLQREAGETKAAPAKRKARSSKDH</sequence>
<proteinExistence type="predicted"/>
<feature type="region of interest" description="Disordered" evidence="1">
    <location>
        <begin position="1"/>
        <end position="20"/>
    </location>
</feature>
<name>A0A5C4XSW6_9HYPH</name>
<feature type="region of interest" description="Disordered" evidence="1">
    <location>
        <begin position="49"/>
        <end position="72"/>
    </location>
</feature>
<dbReference type="RefSeq" id="WP_139675811.1">
    <property type="nucleotide sequence ID" value="NZ_VDMN01000001.1"/>
</dbReference>